<evidence type="ECO:0000259" key="3">
    <source>
        <dbReference type="Pfam" id="PF23771"/>
    </source>
</evidence>
<evidence type="ECO:0000313" key="4">
    <source>
        <dbReference type="EMBL" id="CAB4831218.1"/>
    </source>
</evidence>
<feature type="domain" description="DUF2786" evidence="2">
    <location>
        <begin position="3"/>
        <end position="39"/>
    </location>
</feature>
<dbReference type="Pfam" id="PF23771">
    <property type="entry name" value="DUF7168"/>
    <property type="match status" value="1"/>
</dbReference>
<dbReference type="AlphaFoldDB" id="A0A6J7AF96"/>
<dbReference type="Pfam" id="PF10979">
    <property type="entry name" value="DUF2786"/>
    <property type="match status" value="1"/>
</dbReference>
<organism evidence="4">
    <name type="scientific">freshwater metagenome</name>
    <dbReference type="NCBI Taxonomy" id="449393"/>
    <lineage>
        <taxon>unclassified sequences</taxon>
        <taxon>metagenomes</taxon>
        <taxon>ecological metagenomes</taxon>
    </lineage>
</organism>
<dbReference type="EMBL" id="CAFABK010000037">
    <property type="protein sequence ID" value="CAB4831218.1"/>
    <property type="molecule type" value="Genomic_DNA"/>
</dbReference>
<dbReference type="InterPro" id="IPR055592">
    <property type="entry name" value="DUF7168"/>
</dbReference>
<proteinExistence type="predicted"/>
<feature type="compositionally biased region" description="Low complexity" evidence="1">
    <location>
        <begin position="240"/>
        <end position="260"/>
    </location>
</feature>
<feature type="region of interest" description="Disordered" evidence="1">
    <location>
        <begin position="236"/>
        <end position="268"/>
    </location>
</feature>
<feature type="domain" description="DUF7168" evidence="3">
    <location>
        <begin position="61"/>
        <end position="204"/>
    </location>
</feature>
<evidence type="ECO:0000259" key="2">
    <source>
        <dbReference type="Pfam" id="PF10979"/>
    </source>
</evidence>
<reference evidence="4" key="1">
    <citation type="submission" date="2020-05" db="EMBL/GenBank/DDBJ databases">
        <authorList>
            <person name="Chiriac C."/>
            <person name="Salcher M."/>
            <person name="Ghai R."/>
            <person name="Kavagutti S V."/>
        </authorList>
    </citation>
    <scope>NUCLEOTIDE SEQUENCE</scope>
</reference>
<accession>A0A6J7AF96</accession>
<sequence>MSIERISALLAKAERTDNAAEADAYLMKAQALATAASVDLAFARAHTAKIEMCQAPEIRTVTIGEKGKRANQHLISLFIAVAHANDAHVDIASNSTYVMSYGMPGDLDAIEALFASLAVQMTHSAQNWLALGVWRAETYVAWKKSGGSWSRSTRPHTAQTARVSFYRSYIARVEERLQAARDQARDQVLAERDKGRAGQKAGELVLRGKTTEISDFHRANTSARGAWGGYSGAVRTDKGSAGAAGRHAASNAHLAAQRALPTKPVLEG</sequence>
<gene>
    <name evidence="4" type="ORF">UFOPK3204_00950</name>
</gene>
<name>A0A6J7AF96_9ZZZZ</name>
<dbReference type="InterPro" id="IPR024498">
    <property type="entry name" value="DUF2786"/>
</dbReference>
<evidence type="ECO:0000256" key="1">
    <source>
        <dbReference type="SAM" id="MobiDB-lite"/>
    </source>
</evidence>
<protein>
    <submittedName>
        <fullName evidence="4">Unannotated protein</fullName>
    </submittedName>
</protein>